<dbReference type="Gene3D" id="2.40.160.200">
    <property type="entry name" value="LURP1-related"/>
    <property type="match status" value="1"/>
</dbReference>
<gene>
    <name evidence="3" type="ORF">HK097_003549</name>
</gene>
<dbReference type="PANTHER" id="PTHR23248">
    <property type="entry name" value="PHOSPHOLIPID SCRAMBLASE-RELATED"/>
    <property type="match status" value="1"/>
</dbReference>
<reference evidence="3" key="1">
    <citation type="submission" date="2020-05" db="EMBL/GenBank/DDBJ databases">
        <title>Phylogenomic resolution of chytrid fungi.</title>
        <authorList>
            <person name="Stajich J.E."/>
            <person name="Amses K."/>
            <person name="Simmons R."/>
            <person name="Seto K."/>
            <person name="Myers J."/>
            <person name="Bonds A."/>
            <person name="Quandt C.A."/>
            <person name="Barry K."/>
            <person name="Liu P."/>
            <person name="Grigoriev I."/>
            <person name="Longcore J.E."/>
            <person name="James T.Y."/>
        </authorList>
    </citation>
    <scope>NUCLEOTIDE SEQUENCE</scope>
    <source>
        <strain evidence="3">JEL0318</strain>
    </source>
</reference>
<evidence type="ECO:0000313" key="4">
    <source>
        <dbReference type="Proteomes" id="UP001212841"/>
    </source>
</evidence>
<accession>A0AAD5S9P1</accession>
<dbReference type="SUPFAM" id="SSF54518">
    <property type="entry name" value="Tubby C-terminal domain-like"/>
    <property type="match status" value="1"/>
</dbReference>
<evidence type="ECO:0000256" key="2">
    <source>
        <dbReference type="RuleBase" id="RU363116"/>
    </source>
</evidence>
<sequence length="312" mass="34301">MHYLQTDPNTSTVPAPTLETAVPVYLPTEDAPDAVVTPSSDAYGVLGHPALMVTRQLEMMNVLIGYEQANKYAIKDASGNDVGFIAEEETAFSGVLMRQFLRTRRPFKATILDRNGNVVLKIERPIKWLLNSQIFIYDAKDNLIGEVQQVWHLWRRKYDLFLKKRQFSFIDGGFWAWDFHVMDEQNNLIAAINRNFVGFAREIFTDTGTYAIHMDDANTMNNSRGLSLDERAVLLCCAVNIDIDYFSRHSSHHGGFMPIPFFGMGSDANAQSGDQSAGGVVAGGDQSGVASPSGGVGGMPLPIIIPGMGGFG</sequence>
<keyword evidence="4" id="KW-1185">Reference proteome</keyword>
<dbReference type="InterPro" id="IPR038595">
    <property type="entry name" value="LOR_sf"/>
</dbReference>
<dbReference type="InterPro" id="IPR005552">
    <property type="entry name" value="Scramblase"/>
</dbReference>
<dbReference type="GO" id="GO:0017128">
    <property type="term" value="F:phospholipid scramblase activity"/>
    <property type="evidence" value="ECO:0007669"/>
    <property type="project" value="InterPro"/>
</dbReference>
<dbReference type="AlphaFoldDB" id="A0AAD5S9P1"/>
<feature type="non-terminal residue" evidence="3">
    <location>
        <position position="1"/>
    </location>
</feature>
<evidence type="ECO:0000313" key="3">
    <source>
        <dbReference type="EMBL" id="KAJ3037323.1"/>
    </source>
</evidence>
<dbReference type="Proteomes" id="UP001212841">
    <property type="component" value="Unassembled WGS sequence"/>
</dbReference>
<proteinExistence type="inferred from homology"/>
<protein>
    <recommendedName>
        <fullName evidence="2">Phospholipid scramblase</fullName>
    </recommendedName>
</protein>
<evidence type="ECO:0000256" key="1">
    <source>
        <dbReference type="ARBA" id="ARBA00005350"/>
    </source>
</evidence>
<comment type="similarity">
    <text evidence="1 2">Belongs to the phospholipid scramblase family.</text>
</comment>
<dbReference type="Pfam" id="PF03803">
    <property type="entry name" value="Scramblase"/>
    <property type="match status" value="1"/>
</dbReference>
<dbReference type="GO" id="GO:0005886">
    <property type="term" value="C:plasma membrane"/>
    <property type="evidence" value="ECO:0007669"/>
    <property type="project" value="TreeGrafter"/>
</dbReference>
<name>A0AAD5S9P1_9FUNG</name>
<organism evidence="3 4">
    <name type="scientific">Rhizophlyctis rosea</name>
    <dbReference type="NCBI Taxonomy" id="64517"/>
    <lineage>
        <taxon>Eukaryota</taxon>
        <taxon>Fungi</taxon>
        <taxon>Fungi incertae sedis</taxon>
        <taxon>Chytridiomycota</taxon>
        <taxon>Chytridiomycota incertae sedis</taxon>
        <taxon>Chytridiomycetes</taxon>
        <taxon>Rhizophlyctidales</taxon>
        <taxon>Rhizophlyctidaceae</taxon>
        <taxon>Rhizophlyctis</taxon>
    </lineage>
</organism>
<comment type="caution">
    <text evidence="3">The sequence shown here is derived from an EMBL/GenBank/DDBJ whole genome shotgun (WGS) entry which is preliminary data.</text>
</comment>
<dbReference type="InterPro" id="IPR025659">
    <property type="entry name" value="Tubby-like_C"/>
</dbReference>
<dbReference type="EMBL" id="JADGJD010001844">
    <property type="protein sequence ID" value="KAJ3037323.1"/>
    <property type="molecule type" value="Genomic_DNA"/>
</dbReference>
<dbReference type="PANTHER" id="PTHR23248:SF9">
    <property type="entry name" value="PHOSPHOLIPID SCRAMBLASE"/>
    <property type="match status" value="1"/>
</dbReference>